<dbReference type="RefSeq" id="WP_244836512.1">
    <property type="nucleotide sequence ID" value="NZ_CP107006.1"/>
</dbReference>
<dbReference type="Proteomes" id="UP001162741">
    <property type="component" value="Chromosome"/>
</dbReference>
<dbReference type="EMBL" id="CP107006">
    <property type="protein sequence ID" value="UYQ92883.1"/>
    <property type="molecule type" value="Genomic_DNA"/>
</dbReference>
<reference evidence="1" key="1">
    <citation type="submission" date="2022-10" db="EMBL/GenBank/DDBJ databases">
        <title>Chitinophaga sp. nov., isolated from soil.</title>
        <authorList>
            <person name="Jeon C.O."/>
        </authorList>
    </citation>
    <scope>NUCLEOTIDE SEQUENCE</scope>
    <source>
        <strain evidence="1">R8</strain>
    </source>
</reference>
<keyword evidence="2" id="KW-1185">Reference proteome</keyword>
<name>A0ABY6IZN7_9BACT</name>
<protein>
    <submittedName>
        <fullName evidence="1">Uncharacterized protein</fullName>
    </submittedName>
</protein>
<organism evidence="1 2">
    <name type="scientific">Chitinophaga horti</name>
    <dbReference type="NCBI Taxonomy" id="2920382"/>
    <lineage>
        <taxon>Bacteria</taxon>
        <taxon>Pseudomonadati</taxon>
        <taxon>Bacteroidota</taxon>
        <taxon>Chitinophagia</taxon>
        <taxon>Chitinophagales</taxon>
        <taxon>Chitinophagaceae</taxon>
        <taxon>Chitinophaga</taxon>
    </lineage>
</organism>
<evidence type="ECO:0000313" key="2">
    <source>
        <dbReference type="Proteomes" id="UP001162741"/>
    </source>
</evidence>
<evidence type="ECO:0000313" key="1">
    <source>
        <dbReference type="EMBL" id="UYQ92883.1"/>
    </source>
</evidence>
<gene>
    <name evidence="1" type="ORF">MKQ68_22645</name>
</gene>
<sequence>MRTRTIFAVLSGVMIIASACRKEKSQEGTPVEELCSYAPYYTGSSFAYTNTTIDDDVTEYSVTVTGDSTIDGKKYKMLETDLDGSIAFSRCEGGVYTQVATDVALQGYEADIIISTNLKDNVRAGSSWEDTLSADTPLGYAKLTLTYTITQKDISKTVLTETFKNVIGVRMDASATIMGFPVDLGTLATNYYAAGVGLIQVDTDSDTTRITSYTINKP</sequence>
<dbReference type="PROSITE" id="PS51257">
    <property type="entry name" value="PROKAR_LIPOPROTEIN"/>
    <property type="match status" value="1"/>
</dbReference>
<accession>A0ABY6IZN7</accession>
<proteinExistence type="predicted"/>